<reference evidence="2 3" key="1">
    <citation type="submission" date="2013-09" db="EMBL/GenBank/DDBJ databases">
        <title>Corchorus capsularis genome sequencing.</title>
        <authorList>
            <person name="Alam M."/>
            <person name="Haque M.S."/>
            <person name="Islam M.S."/>
            <person name="Emdad E.M."/>
            <person name="Islam M.M."/>
            <person name="Ahmed B."/>
            <person name="Halim A."/>
            <person name="Hossen Q.M.M."/>
            <person name="Hossain M.Z."/>
            <person name="Ahmed R."/>
            <person name="Khan M.M."/>
            <person name="Islam R."/>
            <person name="Rashid M.M."/>
            <person name="Khan S.A."/>
            <person name="Rahman M.S."/>
            <person name="Alam M."/>
        </authorList>
    </citation>
    <scope>NUCLEOTIDE SEQUENCE [LARGE SCALE GENOMIC DNA]</scope>
    <source>
        <strain evidence="3">cv. CVL-1</strain>
        <tissue evidence="2">Whole seedling</tissue>
    </source>
</reference>
<dbReference type="EMBL" id="AWWV01012339">
    <property type="protein sequence ID" value="OMO67866.1"/>
    <property type="molecule type" value="Genomic_DNA"/>
</dbReference>
<evidence type="ECO:0000313" key="2">
    <source>
        <dbReference type="EMBL" id="OMO67866.1"/>
    </source>
</evidence>
<evidence type="ECO:0000313" key="3">
    <source>
        <dbReference type="Proteomes" id="UP000188268"/>
    </source>
</evidence>
<comment type="caution">
    <text evidence="2">The sequence shown here is derived from an EMBL/GenBank/DDBJ whole genome shotgun (WGS) entry which is preliminary data.</text>
</comment>
<dbReference type="Gramene" id="OMO67866">
    <property type="protein sequence ID" value="OMO67866"/>
    <property type="gene ID" value="CCACVL1_20248"/>
</dbReference>
<gene>
    <name evidence="2" type="ORF">CCACVL1_20248</name>
</gene>
<accession>A0A1R3HC80</accession>
<proteinExistence type="predicted"/>
<feature type="compositionally biased region" description="Basic and acidic residues" evidence="1">
    <location>
        <begin position="1"/>
        <end position="12"/>
    </location>
</feature>
<feature type="region of interest" description="Disordered" evidence="1">
    <location>
        <begin position="1"/>
        <end position="29"/>
    </location>
</feature>
<keyword evidence="3" id="KW-1185">Reference proteome</keyword>
<sequence>MERMNKEQETGKSKRGGNIIKNIFIEDDA</sequence>
<dbReference type="AlphaFoldDB" id="A0A1R3HC80"/>
<protein>
    <submittedName>
        <fullName evidence="2">Uncharacterized protein</fullName>
    </submittedName>
</protein>
<organism evidence="2 3">
    <name type="scientific">Corchorus capsularis</name>
    <name type="common">Jute</name>
    <dbReference type="NCBI Taxonomy" id="210143"/>
    <lineage>
        <taxon>Eukaryota</taxon>
        <taxon>Viridiplantae</taxon>
        <taxon>Streptophyta</taxon>
        <taxon>Embryophyta</taxon>
        <taxon>Tracheophyta</taxon>
        <taxon>Spermatophyta</taxon>
        <taxon>Magnoliopsida</taxon>
        <taxon>eudicotyledons</taxon>
        <taxon>Gunneridae</taxon>
        <taxon>Pentapetalae</taxon>
        <taxon>rosids</taxon>
        <taxon>malvids</taxon>
        <taxon>Malvales</taxon>
        <taxon>Malvaceae</taxon>
        <taxon>Grewioideae</taxon>
        <taxon>Apeibeae</taxon>
        <taxon>Corchorus</taxon>
    </lineage>
</organism>
<evidence type="ECO:0000256" key="1">
    <source>
        <dbReference type="SAM" id="MobiDB-lite"/>
    </source>
</evidence>
<dbReference type="Proteomes" id="UP000188268">
    <property type="component" value="Unassembled WGS sequence"/>
</dbReference>
<name>A0A1R3HC80_COCAP</name>